<keyword evidence="1" id="KW-0472">Membrane</keyword>
<evidence type="ECO:0000313" key="4">
    <source>
        <dbReference type="Proteomes" id="UP001339883"/>
    </source>
</evidence>
<evidence type="ECO:0000313" key="3">
    <source>
        <dbReference type="EMBL" id="MEB5477075.1"/>
    </source>
</evidence>
<dbReference type="CDD" id="cd00158">
    <property type="entry name" value="RHOD"/>
    <property type="match status" value="1"/>
</dbReference>
<dbReference type="Pfam" id="PF00581">
    <property type="entry name" value="Rhodanese"/>
    <property type="match status" value="1"/>
</dbReference>
<sequence>MPIHDISAKEARQLIQEDSLIVDIRSKQEYMREHIRHAINIPLEDLANHTHAYQNKIIFFYCKSGNRTQSNRDFLEKNFSQQNYIIKGGIDAWRNENFSIVQDLKQPIDIQRQVQITTGLLILIGLLLGYTISTWFFLISTAIGMGLVFAGISGYCGLAKVLMKAPWNTKAFNSQ</sequence>
<dbReference type="Pfam" id="PF11127">
    <property type="entry name" value="YgaP-like_TM"/>
    <property type="match status" value="1"/>
</dbReference>
<dbReference type="EMBL" id="VTDN01000006">
    <property type="protein sequence ID" value="MEB5477075.1"/>
    <property type="molecule type" value="Genomic_DNA"/>
</dbReference>
<reference evidence="3 4" key="1">
    <citation type="submission" date="2019-08" db="EMBL/GenBank/DDBJ databases">
        <title>Five species of Acinetobacter isolated from floral nectar and animal pollinators.</title>
        <authorList>
            <person name="Hendry T.A."/>
        </authorList>
    </citation>
    <scope>NUCLEOTIDE SEQUENCE [LARGE SCALE GENOMIC DNA]</scope>
    <source>
        <strain evidence="3 4">MD18.27</strain>
    </source>
</reference>
<dbReference type="Proteomes" id="UP001339883">
    <property type="component" value="Unassembled WGS sequence"/>
</dbReference>
<keyword evidence="1" id="KW-1133">Transmembrane helix</keyword>
<dbReference type="PANTHER" id="PTHR43031">
    <property type="entry name" value="FAD-DEPENDENT OXIDOREDUCTASE"/>
    <property type="match status" value="1"/>
</dbReference>
<keyword evidence="1" id="KW-0812">Transmembrane</keyword>
<evidence type="ECO:0000259" key="2">
    <source>
        <dbReference type="PROSITE" id="PS50206"/>
    </source>
</evidence>
<proteinExistence type="predicted"/>
<name>A0ABU6DTA0_9GAMM</name>
<protein>
    <submittedName>
        <fullName evidence="3">Rhodanese-like domain-containing protein</fullName>
    </submittedName>
</protein>
<dbReference type="Gene3D" id="6.10.140.1340">
    <property type="match status" value="1"/>
</dbReference>
<dbReference type="InterPro" id="IPR021309">
    <property type="entry name" value="YgaP-like_TM"/>
</dbReference>
<dbReference type="PANTHER" id="PTHR43031:SF18">
    <property type="entry name" value="RHODANESE-RELATED SULFURTRANSFERASES"/>
    <property type="match status" value="1"/>
</dbReference>
<dbReference type="PROSITE" id="PS50206">
    <property type="entry name" value="RHODANESE_3"/>
    <property type="match status" value="1"/>
</dbReference>
<keyword evidence="4" id="KW-1185">Reference proteome</keyword>
<organism evidence="3 4">
    <name type="scientific">Acinetobacter pollinis</name>
    <dbReference type="NCBI Taxonomy" id="2605270"/>
    <lineage>
        <taxon>Bacteria</taxon>
        <taxon>Pseudomonadati</taxon>
        <taxon>Pseudomonadota</taxon>
        <taxon>Gammaproteobacteria</taxon>
        <taxon>Moraxellales</taxon>
        <taxon>Moraxellaceae</taxon>
        <taxon>Acinetobacter</taxon>
    </lineage>
</organism>
<dbReference type="InterPro" id="IPR036873">
    <property type="entry name" value="Rhodanese-like_dom_sf"/>
</dbReference>
<dbReference type="InterPro" id="IPR001763">
    <property type="entry name" value="Rhodanese-like_dom"/>
</dbReference>
<dbReference type="Gene3D" id="3.40.250.10">
    <property type="entry name" value="Rhodanese-like domain"/>
    <property type="match status" value="1"/>
</dbReference>
<gene>
    <name evidence="3" type="ORF">I2F25_08490</name>
</gene>
<feature type="transmembrane region" description="Helical" evidence="1">
    <location>
        <begin position="138"/>
        <end position="158"/>
    </location>
</feature>
<dbReference type="SMART" id="SM00450">
    <property type="entry name" value="RHOD"/>
    <property type="match status" value="1"/>
</dbReference>
<comment type="caution">
    <text evidence="3">The sequence shown here is derived from an EMBL/GenBank/DDBJ whole genome shotgun (WGS) entry which is preliminary data.</text>
</comment>
<dbReference type="SUPFAM" id="SSF52821">
    <property type="entry name" value="Rhodanese/Cell cycle control phosphatase"/>
    <property type="match status" value="1"/>
</dbReference>
<dbReference type="InterPro" id="IPR050229">
    <property type="entry name" value="GlpE_sulfurtransferase"/>
</dbReference>
<evidence type="ECO:0000256" key="1">
    <source>
        <dbReference type="SAM" id="Phobius"/>
    </source>
</evidence>
<feature type="transmembrane region" description="Helical" evidence="1">
    <location>
        <begin position="114"/>
        <end position="132"/>
    </location>
</feature>
<feature type="domain" description="Rhodanese" evidence="2">
    <location>
        <begin position="15"/>
        <end position="102"/>
    </location>
</feature>
<dbReference type="RefSeq" id="WP_237411867.1">
    <property type="nucleotide sequence ID" value="NZ_VTDN01000006.1"/>
</dbReference>
<accession>A0ABU6DTA0</accession>